<dbReference type="PANTHER" id="PTHR43267">
    <property type="entry name" value="TRNA THREONYLCARBAMOYLADENOSINE DEHYDRATASE"/>
    <property type="match status" value="1"/>
</dbReference>
<dbReference type="RefSeq" id="WP_015396511.1">
    <property type="nucleotide sequence ID" value="NC_020294.1"/>
</dbReference>
<feature type="domain" description="THIF-type NAD/FAD binding fold" evidence="1">
    <location>
        <begin position="23"/>
        <end position="170"/>
    </location>
</feature>
<dbReference type="SUPFAM" id="SSF69572">
    <property type="entry name" value="Activating enzymes of the ubiquitin-like proteins"/>
    <property type="match status" value="1"/>
</dbReference>
<organism evidence="2 3">
    <name type="scientific">Candidatus Kinetoplastidibacterium desouzai TCC079E</name>
    <dbReference type="NCBI Taxonomy" id="1208919"/>
    <lineage>
        <taxon>Bacteria</taxon>
        <taxon>Pseudomonadati</taxon>
        <taxon>Pseudomonadota</taxon>
        <taxon>Betaproteobacteria</taxon>
        <taxon>Candidatus Kinetoplastidibacterium</taxon>
    </lineage>
</organism>
<dbReference type="InterPro" id="IPR035985">
    <property type="entry name" value="Ubiquitin-activating_enz"/>
</dbReference>
<dbReference type="eggNOG" id="COG1179">
    <property type="taxonomic scope" value="Bacteria"/>
</dbReference>
<dbReference type="GO" id="GO:0061504">
    <property type="term" value="P:cyclic threonylcarbamoyladenosine biosynthetic process"/>
    <property type="evidence" value="ECO:0007669"/>
    <property type="project" value="TreeGrafter"/>
</dbReference>
<dbReference type="PANTHER" id="PTHR43267:SF1">
    <property type="entry name" value="TRNA THREONYLCARBAMOYLADENOSINE DEHYDRATASE"/>
    <property type="match status" value="1"/>
</dbReference>
<gene>
    <name evidence="2" type="ORF">CDSE_0852</name>
</gene>
<dbReference type="Gene3D" id="3.40.50.720">
    <property type="entry name" value="NAD(P)-binding Rossmann-like Domain"/>
    <property type="match status" value="1"/>
</dbReference>
<dbReference type="EMBL" id="CP003803">
    <property type="protein sequence ID" value="AGF47100.1"/>
    <property type="molecule type" value="Genomic_DNA"/>
</dbReference>
<accession>M1M4G2</accession>
<evidence type="ECO:0000313" key="3">
    <source>
        <dbReference type="Proteomes" id="UP000011547"/>
    </source>
</evidence>
<dbReference type="KEGG" id="kde:CDSE_0852"/>
<dbReference type="InterPro" id="IPR045886">
    <property type="entry name" value="ThiF/MoeB/HesA"/>
</dbReference>
<dbReference type="AlphaFoldDB" id="M1M4G2"/>
<dbReference type="InterPro" id="IPR000594">
    <property type="entry name" value="ThiF_NAD_FAD-bd"/>
</dbReference>
<sequence length="270" mass="29489">MLLVIKIEMIVNLERRFHGVSKLYGEDALNLFKESHVAVIGIGGVGSWVVESLARSGIGTITIVDLDHISESNINRQIHAMTSTIGKSKITSMADRIAEINPSCNVICKDDFISQDNINEILTDKYSVIIDCIDQIHAKLAISLFSKINDYPLFICGGAGGKTDFFSLKSGDISLATHDALLSKLRSKIRKSFDFQYYLNKNKNKRKPKIGLCALWFAQPTIYPNICNANFSGGLACAGYGSLVTCTASMGFAAANLALNNIVMNIKKSV</sequence>
<dbReference type="HOGENOM" id="CLU_013325_4_0_4"/>
<reference evidence="2 3" key="1">
    <citation type="journal article" date="2013" name="Genome Biol. Evol.">
        <title>Genome evolution and phylogenomic analysis of candidatus kinetoplastibacterium, the betaproteobacterial endosymbionts of strigomonas and angomonas.</title>
        <authorList>
            <person name="Alves J.M."/>
            <person name="Serrano M.G."/>
            <person name="Maia da Silva F."/>
            <person name="Voegtly L.J."/>
            <person name="Matveyev A.V."/>
            <person name="Teixeira M.M."/>
            <person name="Camargo E.P."/>
            <person name="Buck G.A."/>
        </authorList>
    </citation>
    <scope>NUCLEOTIDE SEQUENCE [LARGE SCALE GENOMIC DNA]</scope>
    <source>
        <strain evidence="2 3">TCC079E</strain>
    </source>
</reference>
<dbReference type="PATRIC" id="fig|1208919.3.peg.541"/>
<keyword evidence="3" id="KW-1185">Reference proteome</keyword>
<protein>
    <submittedName>
        <fullName evidence="2">Family 1 dinucleotide-utilizing molybdopterin and thiamine biosynthesis protein</fullName>
    </submittedName>
</protein>
<proteinExistence type="predicted"/>
<dbReference type="GO" id="GO:0061503">
    <property type="term" value="F:tRNA threonylcarbamoyladenosine dehydratase"/>
    <property type="evidence" value="ECO:0007669"/>
    <property type="project" value="TreeGrafter"/>
</dbReference>
<dbReference type="Pfam" id="PF00899">
    <property type="entry name" value="ThiF"/>
    <property type="match status" value="1"/>
</dbReference>
<dbReference type="GO" id="GO:0008641">
    <property type="term" value="F:ubiquitin-like modifier activating enzyme activity"/>
    <property type="evidence" value="ECO:0007669"/>
    <property type="project" value="InterPro"/>
</dbReference>
<evidence type="ECO:0000313" key="2">
    <source>
        <dbReference type="EMBL" id="AGF47100.1"/>
    </source>
</evidence>
<dbReference type="CDD" id="cd00755">
    <property type="entry name" value="YgdL_like"/>
    <property type="match status" value="1"/>
</dbReference>
<name>M1M4G2_9PROT</name>
<dbReference type="STRING" id="1208919.CDSE_0852"/>
<evidence type="ECO:0000259" key="1">
    <source>
        <dbReference type="Pfam" id="PF00899"/>
    </source>
</evidence>
<dbReference type="Proteomes" id="UP000011547">
    <property type="component" value="Chromosome"/>
</dbReference>